<feature type="region of interest" description="Disordered" evidence="6">
    <location>
        <begin position="154"/>
        <end position="177"/>
    </location>
</feature>
<feature type="domain" description="SDR-like Ig" evidence="9">
    <location>
        <begin position="60"/>
        <end position="148"/>
    </location>
</feature>
<dbReference type="Gene3D" id="2.60.40.1280">
    <property type="match status" value="1"/>
</dbReference>
<organism evidence="10 11">
    <name type="scientific">Levilactobacillus spicheri</name>
    <dbReference type="NCBI Taxonomy" id="216463"/>
    <lineage>
        <taxon>Bacteria</taxon>
        <taxon>Bacillati</taxon>
        <taxon>Bacillota</taxon>
        <taxon>Bacilli</taxon>
        <taxon>Lactobacillales</taxon>
        <taxon>Lactobacillaceae</taxon>
        <taxon>Levilactobacillus</taxon>
    </lineage>
</organism>
<dbReference type="SUPFAM" id="SSF49401">
    <property type="entry name" value="Bacterial adhesins"/>
    <property type="match status" value="2"/>
</dbReference>
<dbReference type="InterPro" id="IPR041033">
    <property type="entry name" value="SpaA_PFL_dom_1"/>
</dbReference>
<feature type="compositionally biased region" description="Gly residues" evidence="6">
    <location>
        <begin position="160"/>
        <end position="171"/>
    </location>
</feature>
<keyword evidence="4" id="KW-0732">Signal</keyword>
<keyword evidence="5" id="KW-0572">Peptidoglycan-anchor</keyword>
<protein>
    <recommendedName>
        <fullName evidence="12">Gram-positive cocci surface proteins LPxTG domain-containing protein</fullName>
    </recommendedName>
</protein>
<sequence>MRKRIGRCLLGVLILVVGICGAYRMAQAKDIGNDVQGLSASDATVTRSDGLVVKDGDVLEKGQQYTVAYKWKIADGVSVENGDTATFELPSSAWIHGAYSNPLWLTTDNQQKIVVGRVELAENAHQGTITFNENMQGYNTNRDASLQFFVTGTGQSTSGSGSGGTGTGTDSGSGTVTNENFDINKVGWEADSSMIGSGSSAESAPTTMYWNIVINGHNENYGDTTVTDDLGPYQTYIPGSFALDGNSAGAGGTVTQQGSELTFKFTNVTKKIGFTFQVKIDTPTGFGKLYNDAVLKTANAFPDQTDSQHALITSKTVHASRGWGMDLVIGGTYYGALSFFKFQTGTTLGLANAFYNLFDQETGKFLLTRKTNENGYITVPGLQAGKYYFKESSAPSGYDANSSEVPFTIDRSNQNSVVSVSQNDDILSESSTSSEPDTSSEPIVSSDSDTSSEPSEPNTSGNSSTPGTSSDSSFSNDSSTPSEPSVSSISSSFSASSTPMISSNPSLSSDSDSSVGSNQSQVTVLVPSSSTGSTGSSSRPVTDNGANGGTTGIAQVTPSSVTKKTKVVPPTKNQGKMTAVVKIKRPQTSGAARDISRLPQTSEQQRVSAFVLGILVLGGALSYQAWRRRE</sequence>
<evidence type="ECO:0000256" key="1">
    <source>
        <dbReference type="ARBA" id="ARBA00004168"/>
    </source>
</evidence>
<evidence type="ECO:0000256" key="2">
    <source>
        <dbReference type="ARBA" id="ARBA00022512"/>
    </source>
</evidence>
<evidence type="ECO:0000313" key="10">
    <source>
        <dbReference type="EMBL" id="KJW13487.1"/>
    </source>
</evidence>
<dbReference type="RefSeq" id="WP_045806711.1">
    <property type="nucleotide sequence ID" value="NZ_JZCR01000006.1"/>
</dbReference>
<accession>A0A0F3RXG7</accession>
<dbReference type="Gene3D" id="2.60.40.740">
    <property type="match status" value="1"/>
</dbReference>
<keyword evidence="3" id="KW-0964">Secreted</keyword>
<dbReference type="InterPro" id="IPR011252">
    <property type="entry name" value="Fibrogen-bd_dom1"/>
</dbReference>
<keyword evidence="7" id="KW-1133">Transmembrane helix</keyword>
<gene>
    <name evidence="10" type="ORF">VC81_03225</name>
</gene>
<reference evidence="10 11" key="1">
    <citation type="submission" date="2015-03" db="EMBL/GenBank/DDBJ databases">
        <authorList>
            <person name="Zheng J."/>
            <person name="Ganezle M."/>
        </authorList>
    </citation>
    <scope>NUCLEOTIDE SEQUENCE [LARGE SCALE GENOMIC DNA]</scope>
    <source>
        <strain evidence="10 11">LP38</strain>
    </source>
</reference>
<evidence type="ECO:0008006" key="12">
    <source>
        <dbReference type="Google" id="ProtNLM"/>
    </source>
</evidence>
<feature type="transmembrane region" description="Helical" evidence="7">
    <location>
        <begin position="607"/>
        <end position="626"/>
    </location>
</feature>
<keyword evidence="7" id="KW-0472">Membrane</keyword>
<dbReference type="InterPro" id="IPR041171">
    <property type="entry name" value="SDR_Ig"/>
</dbReference>
<proteinExistence type="predicted"/>
<comment type="caution">
    <text evidence="10">The sequence shown here is derived from an EMBL/GenBank/DDBJ whole genome shotgun (WGS) entry which is preliminary data.</text>
</comment>
<keyword evidence="7" id="KW-0812">Transmembrane</keyword>
<feature type="region of interest" description="Disordered" evidence="6">
    <location>
        <begin position="583"/>
        <end position="602"/>
    </location>
</feature>
<dbReference type="Proteomes" id="UP000033491">
    <property type="component" value="Unassembled WGS sequence"/>
</dbReference>
<dbReference type="SUPFAM" id="SSF49478">
    <property type="entry name" value="Cna protein B-type domain"/>
    <property type="match status" value="1"/>
</dbReference>
<dbReference type="Pfam" id="PF17802">
    <property type="entry name" value="SpaA"/>
    <property type="match status" value="1"/>
</dbReference>
<dbReference type="InterPro" id="IPR013783">
    <property type="entry name" value="Ig-like_fold"/>
</dbReference>
<name>A0A0F3RXG7_9LACO</name>
<feature type="compositionally biased region" description="Low complexity" evidence="6">
    <location>
        <begin position="556"/>
        <end position="572"/>
    </location>
</feature>
<dbReference type="STRING" id="216463.VC81_03225"/>
<evidence type="ECO:0000313" key="11">
    <source>
        <dbReference type="Proteomes" id="UP000033491"/>
    </source>
</evidence>
<evidence type="ECO:0000256" key="4">
    <source>
        <dbReference type="ARBA" id="ARBA00022729"/>
    </source>
</evidence>
<evidence type="ECO:0000256" key="5">
    <source>
        <dbReference type="ARBA" id="ARBA00023088"/>
    </source>
</evidence>
<evidence type="ECO:0000256" key="6">
    <source>
        <dbReference type="SAM" id="MobiDB-lite"/>
    </source>
</evidence>
<dbReference type="Pfam" id="PF17961">
    <property type="entry name" value="Big_8"/>
    <property type="match status" value="1"/>
</dbReference>
<evidence type="ECO:0000259" key="9">
    <source>
        <dbReference type="Pfam" id="PF17961"/>
    </source>
</evidence>
<dbReference type="EMBL" id="JZCR01000006">
    <property type="protein sequence ID" value="KJW13487.1"/>
    <property type="molecule type" value="Genomic_DNA"/>
</dbReference>
<feature type="compositionally biased region" description="Low complexity" evidence="6">
    <location>
        <begin position="415"/>
        <end position="520"/>
    </location>
</feature>
<comment type="subcellular location">
    <subcellularLocation>
        <location evidence="1">Secreted</location>
        <location evidence="1">Cell wall</location>
        <topology evidence="1">Peptidoglycan-anchor</topology>
    </subcellularLocation>
</comment>
<evidence type="ECO:0000256" key="7">
    <source>
        <dbReference type="SAM" id="Phobius"/>
    </source>
</evidence>
<feature type="domain" description="SpaA-like prealbumin fold" evidence="8">
    <location>
        <begin position="338"/>
        <end position="420"/>
    </location>
</feature>
<evidence type="ECO:0000256" key="3">
    <source>
        <dbReference type="ARBA" id="ARBA00022525"/>
    </source>
</evidence>
<dbReference type="AlphaFoldDB" id="A0A0F3RXG7"/>
<dbReference type="Gene3D" id="2.60.40.10">
    <property type="entry name" value="Immunoglobulins"/>
    <property type="match status" value="1"/>
</dbReference>
<feature type="region of interest" description="Disordered" evidence="6">
    <location>
        <begin position="415"/>
        <end position="575"/>
    </location>
</feature>
<dbReference type="PATRIC" id="fig|216463.3.peg.2470"/>
<dbReference type="GO" id="GO:0007155">
    <property type="term" value="P:cell adhesion"/>
    <property type="evidence" value="ECO:0007669"/>
    <property type="project" value="InterPro"/>
</dbReference>
<evidence type="ECO:0000259" key="8">
    <source>
        <dbReference type="Pfam" id="PF17802"/>
    </source>
</evidence>
<feature type="compositionally biased region" description="Low complexity" evidence="6">
    <location>
        <begin position="528"/>
        <end position="538"/>
    </location>
</feature>
<dbReference type="InterPro" id="IPR008966">
    <property type="entry name" value="Adhesion_dom_sf"/>
</dbReference>
<keyword evidence="2" id="KW-0134">Cell wall</keyword>